<dbReference type="PROSITE" id="PS50860">
    <property type="entry name" value="AA_TRNA_LIGASE_II_ALA"/>
    <property type="match status" value="1"/>
</dbReference>
<evidence type="ECO:0000313" key="11">
    <source>
        <dbReference type="EMBL" id="OGC46522.1"/>
    </source>
</evidence>
<dbReference type="InterPro" id="IPR012947">
    <property type="entry name" value="tRNA_SAD"/>
</dbReference>
<dbReference type="PANTHER" id="PTHR11777">
    <property type="entry name" value="ALANYL-TRNA SYNTHETASE"/>
    <property type="match status" value="1"/>
</dbReference>
<evidence type="ECO:0000256" key="2">
    <source>
        <dbReference type="ARBA" id="ARBA00013168"/>
    </source>
</evidence>
<evidence type="ECO:0000313" key="12">
    <source>
        <dbReference type="Proteomes" id="UP000178615"/>
    </source>
</evidence>
<dbReference type="InterPro" id="IPR018162">
    <property type="entry name" value="Ala-tRNA-ligase_IIc_anticod-bd"/>
</dbReference>
<accession>A0A1F4UNT4</accession>
<reference evidence="11 12" key="1">
    <citation type="journal article" date="2016" name="Nat. Commun.">
        <title>Thousands of microbial genomes shed light on interconnected biogeochemical processes in an aquifer system.</title>
        <authorList>
            <person name="Anantharaman K."/>
            <person name="Brown C.T."/>
            <person name="Hug L.A."/>
            <person name="Sharon I."/>
            <person name="Castelle C.J."/>
            <person name="Probst A.J."/>
            <person name="Thomas B.C."/>
            <person name="Singh A."/>
            <person name="Wilkins M.J."/>
            <person name="Karaoz U."/>
            <person name="Brodie E.L."/>
            <person name="Williams K.H."/>
            <person name="Hubbard S.S."/>
            <person name="Banfield J.F."/>
        </authorList>
    </citation>
    <scope>NUCLEOTIDE SEQUENCE [LARGE SCALE GENOMIC DNA]</scope>
</reference>
<dbReference type="SUPFAM" id="SSF101353">
    <property type="entry name" value="Putative anticodon-binding domain of alanyl-tRNA synthetase (AlaRS)"/>
    <property type="match status" value="1"/>
</dbReference>
<dbReference type="SUPFAM" id="SSF55186">
    <property type="entry name" value="ThrRS/AlaRS common domain"/>
    <property type="match status" value="1"/>
</dbReference>
<keyword evidence="7" id="KW-0694">RNA-binding</keyword>
<dbReference type="EC" id="6.1.1.7" evidence="2"/>
<dbReference type="InterPro" id="IPR018165">
    <property type="entry name" value="Ala-tRNA-synth_IIc_core"/>
</dbReference>
<keyword evidence="9" id="KW-0030">Aminoacyl-tRNA synthetase</keyword>
<dbReference type="Pfam" id="PF01411">
    <property type="entry name" value="tRNA-synt_2c"/>
    <property type="match status" value="1"/>
</dbReference>
<keyword evidence="8" id="KW-0648">Protein biosynthesis</keyword>
<dbReference type="EMBL" id="MEUV01000001">
    <property type="protein sequence ID" value="OGC46522.1"/>
    <property type="molecule type" value="Genomic_DNA"/>
</dbReference>
<keyword evidence="6" id="KW-0067">ATP-binding</keyword>
<keyword evidence="3" id="KW-0820">tRNA-binding</keyword>
<gene>
    <name evidence="11" type="ORF">A2V49_00540</name>
</gene>
<dbReference type="CDD" id="cd00673">
    <property type="entry name" value="AlaRS_core"/>
    <property type="match status" value="1"/>
</dbReference>
<dbReference type="GO" id="GO:0005737">
    <property type="term" value="C:cytoplasm"/>
    <property type="evidence" value="ECO:0007669"/>
    <property type="project" value="InterPro"/>
</dbReference>
<dbReference type="AlphaFoldDB" id="A0A1F4UNT4"/>
<dbReference type="InterPro" id="IPR050058">
    <property type="entry name" value="Ala-tRNA_ligase"/>
</dbReference>
<evidence type="ECO:0000256" key="3">
    <source>
        <dbReference type="ARBA" id="ARBA00022555"/>
    </source>
</evidence>
<evidence type="ECO:0000256" key="8">
    <source>
        <dbReference type="ARBA" id="ARBA00022917"/>
    </source>
</evidence>
<dbReference type="SMART" id="SM00863">
    <property type="entry name" value="tRNA_SAD"/>
    <property type="match status" value="1"/>
</dbReference>
<dbReference type="GO" id="GO:0006419">
    <property type="term" value="P:alanyl-tRNA aminoacylation"/>
    <property type="evidence" value="ECO:0007669"/>
    <property type="project" value="InterPro"/>
</dbReference>
<evidence type="ECO:0000259" key="10">
    <source>
        <dbReference type="PROSITE" id="PS50860"/>
    </source>
</evidence>
<evidence type="ECO:0000256" key="4">
    <source>
        <dbReference type="ARBA" id="ARBA00022598"/>
    </source>
</evidence>
<evidence type="ECO:0000256" key="6">
    <source>
        <dbReference type="ARBA" id="ARBA00022840"/>
    </source>
</evidence>
<dbReference type="PANTHER" id="PTHR11777:SF9">
    <property type="entry name" value="ALANINE--TRNA LIGASE, CYTOPLASMIC"/>
    <property type="match status" value="1"/>
</dbReference>
<dbReference type="Pfam" id="PF07973">
    <property type="entry name" value="tRNA_SAD"/>
    <property type="match status" value="1"/>
</dbReference>
<dbReference type="InterPro" id="IPR002318">
    <property type="entry name" value="Ala-tRNA-lgiase_IIc"/>
</dbReference>
<evidence type="ECO:0000256" key="9">
    <source>
        <dbReference type="ARBA" id="ARBA00023146"/>
    </source>
</evidence>
<dbReference type="Proteomes" id="UP000178615">
    <property type="component" value="Unassembled WGS sequence"/>
</dbReference>
<dbReference type="Gene3D" id="3.30.930.10">
    <property type="entry name" value="Bira Bifunctional Protein, Domain 2"/>
    <property type="match status" value="1"/>
</dbReference>
<proteinExistence type="inferred from homology"/>
<comment type="caution">
    <text evidence="11">The sequence shown here is derived from an EMBL/GenBank/DDBJ whole genome shotgun (WGS) entry which is preliminary data.</text>
</comment>
<name>A0A1F4UNT4_UNCKA</name>
<dbReference type="GO" id="GO:0004813">
    <property type="term" value="F:alanine-tRNA ligase activity"/>
    <property type="evidence" value="ECO:0007669"/>
    <property type="project" value="UniProtKB-EC"/>
</dbReference>
<feature type="domain" description="Alanyl-transfer RNA synthetases family profile" evidence="10">
    <location>
        <begin position="1"/>
        <end position="611"/>
    </location>
</feature>
<evidence type="ECO:0000256" key="1">
    <source>
        <dbReference type="ARBA" id="ARBA00008226"/>
    </source>
</evidence>
<dbReference type="InterPro" id="IPR045864">
    <property type="entry name" value="aa-tRNA-synth_II/BPL/LPL"/>
</dbReference>
<dbReference type="Gene3D" id="3.30.54.20">
    <property type="match status" value="1"/>
</dbReference>
<dbReference type="GO" id="GO:0000049">
    <property type="term" value="F:tRNA binding"/>
    <property type="evidence" value="ECO:0007669"/>
    <property type="project" value="UniProtKB-KW"/>
</dbReference>
<protein>
    <recommendedName>
        <fullName evidence="2">alanine--tRNA ligase</fullName>
        <ecNumber evidence="2">6.1.1.7</ecNumber>
    </recommendedName>
</protein>
<sequence length="611" mass="70321">MTSQEILEKYLEFYKKRGHKQIPNVSLVPQNDPTLLFVNSGMFPLVPYLSGEPHPLGKRLVNVQRAMRFAEDLNEVGDNIHTVAFHMIGNWSLGDYFKDEQLPWAYEFLVEQMRLDPKKMIATVFMGDKDAPKDEVSIKILQKIFSKYGISAKENERIFARPKKDNWWQRGDSLGELGGPDSEIHYFIGKGNAQGKDPIEHEKEFVEVGNSVFIQYKKTEKGWSELPQKNVDFGGGLERIAMVVQGKTDIFETDNFWPIILKIQELSGKKYKENELTTRAMRILTDHIRASVFLSMDGVAPGNKDQGYVLRRLIRRMVRNGRVLGIEKDISVSLVPIVCKTFSWLYPQLIEKEDDIKKIFSDEEIKFGKTLDKGAREFEKRKIEILNFTGTSDWLKLSEIAFDLYQSLGYPLEIFIQDIREVAPDIDEKEIEKLFNEKFGEHKDQSRSGAEQKFKGGLADQSENTIKYHTATHLLHMALRKVLGDQIVQHGSNITGERLRFDFNHDKKLSKEEIKKVEDLVNKIIEAGIPVNFEILPKEEALKSGAIHAFNEKYPDQVKVYFIGKNIKEAHSKEFCGGPHVKNTSEIGHIEIYKQDKIGENLLRIYAHIKK</sequence>
<dbReference type="FunFam" id="3.30.980.10:FF:000004">
    <property type="entry name" value="Alanine--tRNA ligase, cytoplasmic"/>
    <property type="match status" value="1"/>
</dbReference>
<dbReference type="GO" id="GO:0005524">
    <property type="term" value="F:ATP binding"/>
    <property type="evidence" value="ECO:0007669"/>
    <property type="project" value="UniProtKB-KW"/>
</dbReference>
<keyword evidence="5" id="KW-0547">Nucleotide-binding</keyword>
<organism evidence="11 12">
    <name type="scientific">candidate division WWE3 bacterium RBG_19FT_COMBO_34_6</name>
    <dbReference type="NCBI Taxonomy" id="1802612"/>
    <lineage>
        <taxon>Bacteria</taxon>
        <taxon>Katanobacteria</taxon>
    </lineage>
</organism>
<dbReference type="PRINTS" id="PR00980">
    <property type="entry name" value="TRNASYNTHALA"/>
</dbReference>
<dbReference type="SUPFAM" id="SSF55681">
    <property type="entry name" value="Class II aaRS and biotin synthetases"/>
    <property type="match status" value="1"/>
</dbReference>
<evidence type="ECO:0000256" key="7">
    <source>
        <dbReference type="ARBA" id="ARBA00022884"/>
    </source>
</evidence>
<evidence type="ECO:0000256" key="5">
    <source>
        <dbReference type="ARBA" id="ARBA00022741"/>
    </source>
</evidence>
<dbReference type="GO" id="GO:0002161">
    <property type="term" value="F:aminoacyl-tRNA deacylase activity"/>
    <property type="evidence" value="ECO:0007669"/>
    <property type="project" value="TreeGrafter"/>
</dbReference>
<comment type="similarity">
    <text evidence="1">Belongs to the class-II aminoacyl-tRNA synthetase family.</text>
</comment>
<dbReference type="Gene3D" id="3.30.980.10">
    <property type="entry name" value="Threonyl-trna Synthetase, Chain A, domain 2"/>
    <property type="match status" value="1"/>
</dbReference>
<dbReference type="InterPro" id="IPR018164">
    <property type="entry name" value="Ala-tRNA-synth_IIc_N"/>
</dbReference>
<dbReference type="NCBIfam" id="NF002436">
    <property type="entry name" value="PRK01584.1"/>
    <property type="match status" value="1"/>
</dbReference>
<dbReference type="InterPro" id="IPR018163">
    <property type="entry name" value="Thr/Ala-tRNA-synth_IIc_edit"/>
</dbReference>
<keyword evidence="4" id="KW-0436">Ligase</keyword>